<name>A0AA88QC53_9TELE</name>
<evidence type="ECO:0000259" key="2">
    <source>
        <dbReference type="Pfam" id="PF16523"/>
    </source>
</evidence>
<accession>A0AA88QC53</accession>
<feature type="compositionally biased region" description="Acidic residues" evidence="1">
    <location>
        <begin position="74"/>
        <end position="85"/>
    </location>
</feature>
<protein>
    <recommendedName>
        <fullName evidence="2">Rho guanine nucleotide exchange factor 6/7 coiled-coil domain-containing protein</fullName>
    </recommendedName>
</protein>
<gene>
    <name evidence="3" type="ORF">Q8A67_000141</name>
</gene>
<organism evidence="3 4">
    <name type="scientific">Cirrhinus molitorella</name>
    <name type="common">mud carp</name>
    <dbReference type="NCBI Taxonomy" id="172907"/>
    <lineage>
        <taxon>Eukaryota</taxon>
        <taxon>Metazoa</taxon>
        <taxon>Chordata</taxon>
        <taxon>Craniata</taxon>
        <taxon>Vertebrata</taxon>
        <taxon>Euteleostomi</taxon>
        <taxon>Actinopterygii</taxon>
        <taxon>Neopterygii</taxon>
        <taxon>Teleostei</taxon>
        <taxon>Ostariophysi</taxon>
        <taxon>Cypriniformes</taxon>
        <taxon>Cyprinidae</taxon>
        <taxon>Labeoninae</taxon>
        <taxon>Labeonini</taxon>
        <taxon>Cirrhinus</taxon>
    </lineage>
</organism>
<feature type="domain" description="Rho guanine nucleotide exchange factor 6/7 coiled-coil" evidence="2">
    <location>
        <begin position="25"/>
        <end position="76"/>
    </location>
</feature>
<evidence type="ECO:0000256" key="1">
    <source>
        <dbReference type="SAM" id="MobiDB-lite"/>
    </source>
</evidence>
<sequence>MVAGGVGVMLCALPEMIDNWTELINGNHVTEASQSLRDTVYAIREVIRIMKRELKTTQQMLQEIEQEQQRLQELEEEESSDEEDEYRFCVEDLHKPMGPAHPAGPNT</sequence>
<dbReference type="AlphaFoldDB" id="A0AA88QC53"/>
<evidence type="ECO:0000313" key="4">
    <source>
        <dbReference type="Proteomes" id="UP001187343"/>
    </source>
</evidence>
<feature type="region of interest" description="Disordered" evidence="1">
    <location>
        <begin position="68"/>
        <end position="107"/>
    </location>
</feature>
<evidence type="ECO:0000313" key="3">
    <source>
        <dbReference type="EMBL" id="KAK2915767.1"/>
    </source>
</evidence>
<comment type="caution">
    <text evidence="3">The sequence shown here is derived from an EMBL/GenBank/DDBJ whole genome shotgun (WGS) entry which is preliminary data.</text>
</comment>
<reference evidence="3" key="1">
    <citation type="submission" date="2023-08" db="EMBL/GenBank/DDBJ databases">
        <title>Chromosome-level Genome Assembly of mud carp (Cirrhinus molitorella).</title>
        <authorList>
            <person name="Liu H."/>
        </authorList>
    </citation>
    <scope>NUCLEOTIDE SEQUENCE</scope>
    <source>
        <strain evidence="3">Prfri</strain>
        <tissue evidence="3">Muscle</tissue>
    </source>
</reference>
<dbReference type="Pfam" id="PF16523">
    <property type="entry name" value="betaPIX_CC"/>
    <property type="match status" value="1"/>
</dbReference>
<keyword evidence="4" id="KW-1185">Reference proteome</keyword>
<proteinExistence type="predicted"/>
<dbReference type="Proteomes" id="UP001187343">
    <property type="component" value="Unassembled WGS sequence"/>
</dbReference>
<dbReference type="EMBL" id="JAUYZG010000001">
    <property type="protein sequence ID" value="KAK2915767.1"/>
    <property type="molecule type" value="Genomic_DNA"/>
</dbReference>
<dbReference type="InterPro" id="IPR032409">
    <property type="entry name" value="GEF6/7_CC"/>
</dbReference>
<feature type="compositionally biased region" description="Basic and acidic residues" evidence="1">
    <location>
        <begin position="86"/>
        <end position="95"/>
    </location>
</feature>